<dbReference type="AlphaFoldDB" id="A0A5C6AJF7"/>
<reference evidence="1 2" key="1">
    <citation type="submission" date="2019-02" db="EMBL/GenBank/DDBJ databases">
        <title>Deep-cultivation of Planctomycetes and their phenomic and genomic characterization uncovers novel biology.</title>
        <authorList>
            <person name="Wiegand S."/>
            <person name="Jogler M."/>
            <person name="Boedeker C."/>
            <person name="Pinto D."/>
            <person name="Vollmers J."/>
            <person name="Rivas-Marin E."/>
            <person name="Kohn T."/>
            <person name="Peeters S.H."/>
            <person name="Heuer A."/>
            <person name="Rast P."/>
            <person name="Oberbeckmann S."/>
            <person name="Bunk B."/>
            <person name="Jeske O."/>
            <person name="Meyerdierks A."/>
            <person name="Storesund J.E."/>
            <person name="Kallscheuer N."/>
            <person name="Luecker S."/>
            <person name="Lage O.M."/>
            <person name="Pohl T."/>
            <person name="Merkel B.J."/>
            <person name="Hornburger P."/>
            <person name="Mueller R.-W."/>
            <person name="Bruemmer F."/>
            <person name="Labrenz M."/>
            <person name="Spormann A.M."/>
            <person name="Op Den Camp H."/>
            <person name="Overmann J."/>
            <person name="Amann R."/>
            <person name="Jetten M.S.M."/>
            <person name="Mascher T."/>
            <person name="Medema M.H."/>
            <person name="Devos D.P."/>
            <person name="Kaster A.-K."/>
            <person name="Ovreas L."/>
            <person name="Rohde M."/>
            <person name="Galperin M.Y."/>
            <person name="Jogler C."/>
        </authorList>
    </citation>
    <scope>NUCLEOTIDE SEQUENCE [LARGE SCALE GENOMIC DNA]</scope>
    <source>
        <strain evidence="1 2">Pla108</strain>
    </source>
</reference>
<evidence type="ECO:0008006" key="3">
    <source>
        <dbReference type="Google" id="ProtNLM"/>
    </source>
</evidence>
<evidence type="ECO:0000313" key="2">
    <source>
        <dbReference type="Proteomes" id="UP000317421"/>
    </source>
</evidence>
<dbReference type="Gene3D" id="3.40.720.10">
    <property type="entry name" value="Alkaline Phosphatase, subunit A"/>
    <property type="match status" value="1"/>
</dbReference>
<comment type="caution">
    <text evidence="1">The sequence shown here is derived from an EMBL/GenBank/DDBJ whole genome shotgun (WGS) entry which is preliminary data.</text>
</comment>
<evidence type="ECO:0000313" key="1">
    <source>
        <dbReference type="EMBL" id="TWU00175.1"/>
    </source>
</evidence>
<dbReference type="PANTHER" id="PTHR43737">
    <property type="entry name" value="BLL7424 PROTEIN"/>
    <property type="match status" value="1"/>
</dbReference>
<dbReference type="Proteomes" id="UP000317421">
    <property type="component" value="Unassembled WGS sequence"/>
</dbReference>
<dbReference type="PROSITE" id="PS51318">
    <property type="entry name" value="TAT"/>
    <property type="match status" value="1"/>
</dbReference>
<keyword evidence="2" id="KW-1185">Reference proteome</keyword>
<dbReference type="SUPFAM" id="SSF53649">
    <property type="entry name" value="Alkaline phosphatase-like"/>
    <property type="match status" value="1"/>
</dbReference>
<dbReference type="InterPro" id="IPR017850">
    <property type="entry name" value="Alkaline_phosphatase_core_sf"/>
</dbReference>
<protein>
    <recommendedName>
        <fullName evidence="3">DUF1501 domain-containing protein</fullName>
    </recommendedName>
</protein>
<proteinExistence type="predicted"/>
<dbReference type="Pfam" id="PF07394">
    <property type="entry name" value="DUF1501"/>
    <property type="match status" value="1"/>
</dbReference>
<dbReference type="EMBL" id="SJPR01000001">
    <property type="protein sequence ID" value="TWU00175.1"/>
    <property type="molecule type" value="Genomic_DNA"/>
</dbReference>
<sequence>MHSGMTRRHFLDHMAGAAAFGAASFALGRTVEAAASQLSRDHKSCILLWMSGGPPTIDIWDMKPGVATGGPLRPIRTTGDVEITERLPLVAEQMKHLSVIRSMSTREADHTRGAYYLRTGYVPNPNVVHPSYGSVIAHEMEPKIAGLEIPPFVSIGGPSEGPGFLGMAYAPLQVDQSGRVRDVQALVEKERMDERLALLAEIEGRFAKERRGPAAGEHAKVLERTVSLMRSDQMKAFDVASEPTKSRERYGDSGFGRSCLLARRLVESGVPFVEVDFGGWDLHDDCFTRLDQKLPELDRGMSALVSDLEERGLLDQTVIVWMGEFGRTPRINGDAGRDHYARAWSAVVGGGGLQGGLGIGETSADGSTVESKPHSAEDLMATVCQAMGLSLQTNFTSTNGRPMKIAGGGAPISELFA</sequence>
<dbReference type="InterPro" id="IPR010869">
    <property type="entry name" value="DUF1501"/>
</dbReference>
<gene>
    <name evidence="1" type="ORF">Pla108_11200</name>
</gene>
<dbReference type="InterPro" id="IPR006311">
    <property type="entry name" value="TAT_signal"/>
</dbReference>
<organism evidence="1 2">
    <name type="scientific">Botrimarina colliarenosi</name>
    <dbReference type="NCBI Taxonomy" id="2528001"/>
    <lineage>
        <taxon>Bacteria</taxon>
        <taxon>Pseudomonadati</taxon>
        <taxon>Planctomycetota</taxon>
        <taxon>Planctomycetia</taxon>
        <taxon>Pirellulales</taxon>
        <taxon>Lacipirellulaceae</taxon>
        <taxon>Botrimarina</taxon>
    </lineage>
</organism>
<name>A0A5C6AJF7_9BACT</name>
<dbReference type="PANTHER" id="PTHR43737:SF1">
    <property type="entry name" value="DUF1501 DOMAIN-CONTAINING PROTEIN"/>
    <property type="match status" value="1"/>
</dbReference>
<accession>A0A5C6AJF7</accession>